<name>A0A834P9S5_VESPE</name>
<keyword evidence="2" id="KW-1185">Reference proteome</keyword>
<evidence type="ECO:0000313" key="1">
    <source>
        <dbReference type="EMBL" id="KAF7434215.1"/>
    </source>
</evidence>
<sequence>MEEQKSKEEEKWVGRWAIVEEEKVVMVVLELGIGKGEIRRLGEENELPDRSNAFESRESRIESVLDQIHHMECA</sequence>
<proteinExistence type="predicted"/>
<organism evidence="1 2">
    <name type="scientific">Vespula pensylvanica</name>
    <name type="common">Western yellow jacket</name>
    <name type="synonym">Wasp</name>
    <dbReference type="NCBI Taxonomy" id="30213"/>
    <lineage>
        <taxon>Eukaryota</taxon>
        <taxon>Metazoa</taxon>
        <taxon>Ecdysozoa</taxon>
        <taxon>Arthropoda</taxon>
        <taxon>Hexapoda</taxon>
        <taxon>Insecta</taxon>
        <taxon>Pterygota</taxon>
        <taxon>Neoptera</taxon>
        <taxon>Endopterygota</taxon>
        <taxon>Hymenoptera</taxon>
        <taxon>Apocrita</taxon>
        <taxon>Aculeata</taxon>
        <taxon>Vespoidea</taxon>
        <taxon>Vespidae</taxon>
        <taxon>Vespinae</taxon>
        <taxon>Vespula</taxon>
    </lineage>
</organism>
<accession>A0A834P9S5</accession>
<dbReference type="AlphaFoldDB" id="A0A834P9S5"/>
<comment type="caution">
    <text evidence="1">The sequence shown here is derived from an EMBL/GenBank/DDBJ whole genome shotgun (WGS) entry which is preliminary data.</text>
</comment>
<reference evidence="1" key="1">
    <citation type="journal article" date="2020" name="G3 (Bethesda)">
        <title>High-Quality Assemblies for Three Invasive Social Wasps from the &lt;i&gt;Vespula&lt;/i&gt; Genus.</title>
        <authorList>
            <person name="Harrop T.W.R."/>
            <person name="Guhlin J."/>
            <person name="McLaughlin G.M."/>
            <person name="Permina E."/>
            <person name="Stockwell P."/>
            <person name="Gilligan J."/>
            <person name="Le Lec M.F."/>
            <person name="Gruber M.A.M."/>
            <person name="Quinn O."/>
            <person name="Lovegrove M."/>
            <person name="Duncan E.J."/>
            <person name="Remnant E.J."/>
            <person name="Van Eeckhoven J."/>
            <person name="Graham B."/>
            <person name="Knapp R.A."/>
            <person name="Langford K.W."/>
            <person name="Kronenberg Z."/>
            <person name="Press M.O."/>
            <person name="Eacker S.M."/>
            <person name="Wilson-Rankin E.E."/>
            <person name="Purcell J."/>
            <person name="Lester P.J."/>
            <person name="Dearden P.K."/>
        </authorList>
    </citation>
    <scope>NUCLEOTIDE SEQUENCE</scope>
    <source>
        <strain evidence="1">Volc-1</strain>
    </source>
</reference>
<dbReference type="Proteomes" id="UP000600918">
    <property type="component" value="Unassembled WGS sequence"/>
</dbReference>
<protein>
    <submittedName>
        <fullName evidence="1">Uncharacterized protein</fullName>
    </submittedName>
</protein>
<gene>
    <name evidence="1" type="ORF">H0235_002406</name>
</gene>
<dbReference type="EMBL" id="JACSDY010000002">
    <property type="protein sequence ID" value="KAF7434215.1"/>
    <property type="molecule type" value="Genomic_DNA"/>
</dbReference>
<evidence type="ECO:0000313" key="2">
    <source>
        <dbReference type="Proteomes" id="UP000600918"/>
    </source>
</evidence>